<dbReference type="InterPro" id="IPR000383">
    <property type="entry name" value="Xaa-Pro-like_dom"/>
</dbReference>
<accession>A0A9X2HMB2</accession>
<reference evidence="4" key="1">
    <citation type="submission" date="2022-05" db="EMBL/GenBank/DDBJ databases">
        <title>Sphingomonas sp. strain MG17 Genome sequencing and assembly.</title>
        <authorList>
            <person name="Kim I."/>
        </authorList>
    </citation>
    <scope>NUCLEOTIDE SEQUENCE</scope>
    <source>
        <strain evidence="4">MG17</strain>
    </source>
</reference>
<dbReference type="RefSeq" id="WP_254293268.1">
    <property type="nucleotide sequence ID" value="NZ_JAMLDX010000008.1"/>
</dbReference>
<dbReference type="PANTHER" id="PTHR43056:SF10">
    <property type="entry name" value="COCE_NOND FAMILY, PUTATIVE (AFU_ORTHOLOGUE AFUA_7G00600)-RELATED"/>
    <property type="match status" value="1"/>
</dbReference>
<feature type="signal peptide" evidence="2">
    <location>
        <begin position="1"/>
        <end position="29"/>
    </location>
</feature>
<dbReference type="Pfam" id="PF02129">
    <property type="entry name" value="Peptidase_S15"/>
    <property type="match status" value="1"/>
</dbReference>
<dbReference type="Pfam" id="PF08530">
    <property type="entry name" value="PepX_C"/>
    <property type="match status" value="1"/>
</dbReference>
<dbReference type="Gene3D" id="3.40.50.1820">
    <property type="entry name" value="alpha/beta hydrolase"/>
    <property type="match status" value="1"/>
</dbReference>
<evidence type="ECO:0000256" key="1">
    <source>
        <dbReference type="ARBA" id="ARBA00022801"/>
    </source>
</evidence>
<dbReference type="InterPro" id="IPR050585">
    <property type="entry name" value="Xaa-Pro_dipeptidyl-ppase/CocE"/>
</dbReference>
<dbReference type="AlphaFoldDB" id="A0A9X2HMB2"/>
<gene>
    <name evidence="4" type="ORF">M9978_11465</name>
</gene>
<dbReference type="InterPro" id="IPR008979">
    <property type="entry name" value="Galactose-bd-like_sf"/>
</dbReference>
<dbReference type="SUPFAM" id="SSF49785">
    <property type="entry name" value="Galactose-binding domain-like"/>
    <property type="match status" value="1"/>
</dbReference>
<evidence type="ECO:0000313" key="4">
    <source>
        <dbReference type="EMBL" id="MCP3731046.1"/>
    </source>
</evidence>
<dbReference type="GO" id="GO:0008239">
    <property type="term" value="F:dipeptidyl-peptidase activity"/>
    <property type="evidence" value="ECO:0007669"/>
    <property type="project" value="InterPro"/>
</dbReference>
<sequence length="595" mass="66065">MTGWSGMHKCGLSLAALVVALALPGASVAKQAAAPAERAVDDVTVELNVMVKMRDGVALATDVFRPAKPGRYPVILTRDPYDNGSDKESLEEGQRWAQRGYVFLHQDVRGRYDSDGKLDIYESEINDGYDSQMWAGQQSWSNGKIGMIGGSYLASVQWLSAPLASPYLVALAPRMSPFNYYHDVAYPGGAFSLGSRLWWAGLLGNRTNQVPVRDWDKITRHLPLASVDRAAMGQDLPALRDWIAHPSYDAFWQRYDVERSVSKIALPVYNIAGWYDVFLRGNLKSYELMRSGAATPAARAAQKMIIGPWPHTEFPTAKLGDLDFGPESVVEFDKIHQRWLGYWLKGEATGIMDEPPVRLFVMGENKWRSEQEWPLARTRYTNYYFRSGGKANGSGGDGSLDTRAPHAGEAVDRYVYDPDAPVPTKGGNLMFKPLQAGPFDQAATEQRKDVLIFSTPPLDRDVEVSGPLTVTLFAASTAVDTDFTAKLTDVHPDGKSYNLADGIIRARYRKSFEKPELMTPGQVYKLEISLWATSNLFKKGHRIRVAISSSNFPRFDRNPNTGGKFGDGTRVRAASQTIYHSAKYPSHITLPIIPR</sequence>
<dbReference type="SMART" id="SM00939">
    <property type="entry name" value="PepX_C"/>
    <property type="match status" value="1"/>
</dbReference>
<keyword evidence="2" id="KW-0732">Signal</keyword>
<dbReference type="Gene3D" id="1.10.3020.10">
    <property type="entry name" value="alpha-amino acid ester hydrolase ( Helical cap domain)"/>
    <property type="match status" value="1"/>
</dbReference>
<dbReference type="NCBIfam" id="TIGR00976">
    <property type="entry name" value="CocE_NonD"/>
    <property type="match status" value="1"/>
</dbReference>
<evidence type="ECO:0000259" key="3">
    <source>
        <dbReference type="SMART" id="SM00939"/>
    </source>
</evidence>
<dbReference type="InterPro" id="IPR013736">
    <property type="entry name" value="Xaa-Pro_dipept_C"/>
</dbReference>
<dbReference type="SUPFAM" id="SSF53474">
    <property type="entry name" value="alpha/beta-Hydrolases"/>
    <property type="match status" value="1"/>
</dbReference>
<name>A0A9X2HMB2_9SPHN</name>
<dbReference type="Proteomes" id="UP001139451">
    <property type="component" value="Unassembled WGS sequence"/>
</dbReference>
<protein>
    <submittedName>
        <fullName evidence="4">CocE/NonD family hydrolase</fullName>
    </submittedName>
</protein>
<proteinExistence type="predicted"/>
<organism evidence="4 5">
    <name type="scientific">Sphingomonas tagetis</name>
    <dbReference type="NCBI Taxonomy" id="2949092"/>
    <lineage>
        <taxon>Bacteria</taxon>
        <taxon>Pseudomonadati</taxon>
        <taxon>Pseudomonadota</taxon>
        <taxon>Alphaproteobacteria</taxon>
        <taxon>Sphingomonadales</taxon>
        <taxon>Sphingomonadaceae</taxon>
        <taxon>Sphingomonas</taxon>
    </lineage>
</organism>
<evidence type="ECO:0000313" key="5">
    <source>
        <dbReference type="Proteomes" id="UP001139451"/>
    </source>
</evidence>
<evidence type="ECO:0000256" key="2">
    <source>
        <dbReference type="SAM" id="SignalP"/>
    </source>
</evidence>
<dbReference type="InterPro" id="IPR029058">
    <property type="entry name" value="AB_hydrolase_fold"/>
</dbReference>
<dbReference type="InterPro" id="IPR005674">
    <property type="entry name" value="CocE/Ser_esterase"/>
</dbReference>
<feature type="domain" description="Xaa-Pro dipeptidyl-peptidase C-terminal" evidence="3">
    <location>
        <begin position="337"/>
        <end position="589"/>
    </location>
</feature>
<keyword evidence="5" id="KW-1185">Reference proteome</keyword>
<comment type="caution">
    <text evidence="4">The sequence shown here is derived from an EMBL/GenBank/DDBJ whole genome shotgun (WGS) entry which is preliminary data.</text>
</comment>
<dbReference type="PANTHER" id="PTHR43056">
    <property type="entry name" value="PEPTIDASE S9 PROLYL OLIGOPEPTIDASE"/>
    <property type="match status" value="1"/>
</dbReference>
<feature type="chain" id="PRO_5040828398" evidence="2">
    <location>
        <begin position="30"/>
        <end position="595"/>
    </location>
</feature>
<dbReference type="Gene3D" id="2.60.120.260">
    <property type="entry name" value="Galactose-binding domain-like"/>
    <property type="match status" value="1"/>
</dbReference>
<dbReference type="EMBL" id="JAMLDX010000008">
    <property type="protein sequence ID" value="MCP3731046.1"/>
    <property type="molecule type" value="Genomic_DNA"/>
</dbReference>
<keyword evidence="1 4" id="KW-0378">Hydrolase</keyword>